<evidence type="ECO:0000313" key="7">
    <source>
        <dbReference type="RefSeq" id="XP_027087731.1"/>
    </source>
</evidence>
<protein>
    <submittedName>
        <fullName evidence="7 8">Uncharacterized protein LOC113709222 isoform X1</fullName>
    </submittedName>
</protein>
<gene>
    <name evidence="7 8" type="primary">LOC113709222</name>
</gene>
<evidence type="ECO:0000313" key="6">
    <source>
        <dbReference type="Proteomes" id="UP001652660"/>
    </source>
</evidence>
<evidence type="ECO:0000256" key="2">
    <source>
        <dbReference type="ARBA" id="ARBA00022771"/>
    </source>
</evidence>
<evidence type="ECO:0000256" key="1">
    <source>
        <dbReference type="ARBA" id="ARBA00022723"/>
    </source>
</evidence>
<dbReference type="InterPro" id="IPR036236">
    <property type="entry name" value="Znf_C2H2_sf"/>
</dbReference>
<dbReference type="OrthoDB" id="1424516at2759"/>
<dbReference type="GO" id="GO:0006357">
    <property type="term" value="P:regulation of transcription by RNA polymerase II"/>
    <property type="evidence" value="ECO:0007669"/>
    <property type="project" value="TreeGrafter"/>
</dbReference>
<evidence type="ECO:0000256" key="4">
    <source>
        <dbReference type="PROSITE-ProRule" id="PRU00027"/>
    </source>
</evidence>
<evidence type="ECO:0000256" key="3">
    <source>
        <dbReference type="ARBA" id="ARBA00022833"/>
    </source>
</evidence>
<dbReference type="RefSeq" id="XP_027087731.1">
    <property type="nucleotide sequence ID" value="XM_027231930.1"/>
</dbReference>
<dbReference type="RefSeq" id="XP_027087732.1">
    <property type="nucleotide sequence ID" value="XM_027231931.1"/>
</dbReference>
<dbReference type="GO" id="GO:1990837">
    <property type="term" value="F:sequence-specific double-stranded DNA binding"/>
    <property type="evidence" value="ECO:0007669"/>
    <property type="project" value="TreeGrafter"/>
</dbReference>
<dbReference type="PROSITE" id="PS50808">
    <property type="entry name" value="ZF_BED"/>
    <property type="match status" value="1"/>
</dbReference>
<dbReference type="InterPro" id="IPR053031">
    <property type="entry name" value="Cuticle_assoc_protein"/>
</dbReference>
<organism evidence="6 8">
    <name type="scientific">Coffea arabica</name>
    <name type="common">Arabian coffee</name>
    <dbReference type="NCBI Taxonomy" id="13443"/>
    <lineage>
        <taxon>Eukaryota</taxon>
        <taxon>Viridiplantae</taxon>
        <taxon>Streptophyta</taxon>
        <taxon>Embryophyta</taxon>
        <taxon>Tracheophyta</taxon>
        <taxon>Spermatophyta</taxon>
        <taxon>Magnoliopsida</taxon>
        <taxon>eudicotyledons</taxon>
        <taxon>Gunneridae</taxon>
        <taxon>Pentapetalae</taxon>
        <taxon>asterids</taxon>
        <taxon>lamiids</taxon>
        <taxon>Gentianales</taxon>
        <taxon>Rubiaceae</taxon>
        <taxon>Ixoroideae</taxon>
        <taxon>Gardenieae complex</taxon>
        <taxon>Bertiereae - Coffeeae clade</taxon>
        <taxon>Coffeeae</taxon>
        <taxon>Coffea</taxon>
    </lineage>
</organism>
<dbReference type="GO" id="GO:0005634">
    <property type="term" value="C:nucleus"/>
    <property type="evidence" value="ECO:0007669"/>
    <property type="project" value="TreeGrafter"/>
</dbReference>
<keyword evidence="1" id="KW-0479">Metal-binding</keyword>
<reference evidence="6" key="1">
    <citation type="journal article" date="2025" name="Foods">
        <title>Unveiling the Microbial Signatures of Arabica Coffee Cherries: Insights into Ripeness Specific Diversity, Functional Traits, and Implications for Quality and Safety.</title>
        <authorList>
            <consortium name="RefSeq"/>
            <person name="Tenea G.N."/>
            <person name="Cifuentes V."/>
            <person name="Reyes P."/>
            <person name="Cevallos-Vallejos M."/>
        </authorList>
    </citation>
    <scope>NUCLEOTIDE SEQUENCE [LARGE SCALE GENOMIC DNA]</scope>
</reference>
<dbReference type="GeneID" id="113709222"/>
<sequence length="145" mass="16118">MGGERQSICCRSCTPDAVGGICSIVESTDELSEHIQELCSYTSHEPTNTDELIQGSSKRSRQLTSLIWKEFDILYVEPDGSQRAQCKWCKRDYACGGTTGTSNLWRHLSNGVTASEDEEDRERLSIDFAPLVAKLTNLHVGGFQQ</sequence>
<dbReference type="SUPFAM" id="SSF57667">
    <property type="entry name" value="beta-beta-alpha zinc fingers"/>
    <property type="match status" value="1"/>
</dbReference>
<keyword evidence="6" id="KW-1185">Reference proteome</keyword>
<keyword evidence="2 4" id="KW-0863">Zinc-finger</keyword>
<dbReference type="GO" id="GO:0008270">
    <property type="term" value="F:zinc ion binding"/>
    <property type="evidence" value="ECO:0007669"/>
    <property type="project" value="UniProtKB-KW"/>
</dbReference>
<dbReference type="AlphaFoldDB" id="A0A6P6UCW2"/>
<dbReference type="Proteomes" id="UP001652660">
    <property type="component" value="Chromosome 9e"/>
</dbReference>
<feature type="domain" description="BED-type" evidence="5">
    <location>
        <begin position="62"/>
        <end position="122"/>
    </location>
</feature>
<reference evidence="7 8" key="2">
    <citation type="submission" date="2025-04" db="UniProtKB">
        <authorList>
            <consortium name="RefSeq"/>
        </authorList>
    </citation>
    <scope>IDENTIFICATION</scope>
    <source>
        <tissue evidence="7 8">Leaves</tissue>
    </source>
</reference>
<dbReference type="InterPro" id="IPR003656">
    <property type="entry name" value="Znf_BED"/>
</dbReference>
<dbReference type="PANTHER" id="PTHR34396">
    <property type="entry name" value="OS03G0264950 PROTEIN-RELATED"/>
    <property type="match status" value="1"/>
</dbReference>
<proteinExistence type="predicted"/>
<accession>A0A6P6UCW2</accession>
<evidence type="ECO:0000313" key="8">
    <source>
        <dbReference type="RefSeq" id="XP_027087732.1"/>
    </source>
</evidence>
<evidence type="ECO:0000259" key="5">
    <source>
        <dbReference type="PROSITE" id="PS50808"/>
    </source>
</evidence>
<dbReference type="SMART" id="SM00614">
    <property type="entry name" value="ZnF_BED"/>
    <property type="match status" value="1"/>
</dbReference>
<keyword evidence="3" id="KW-0862">Zinc</keyword>
<name>A0A6P6UCW2_COFAR</name>
<dbReference type="Pfam" id="PF02892">
    <property type="entry name" value="zf-BED"/>
    <property type="match status" value="1"/>
</dbReference>
<dbReference type="PANTHER" id="PTHR34396:SF25">
    <property type="entry name" value="BOUNDARY ELEMENT ASSOCIATED FACTOR"/>
    <property type="match status" value="1"/>
</dbReference>